<evidence type="ECO:0000313" key="8">
    <source>
        <dbReference type="EMBL" id="PMD35228.1"/>
    </source>
</evidence>
<comment type="similarity">
    <text evidence="2">Belongs to the FMP52 family.</text>
</comment>
<dbReference type="Gene3D" id="3.40.50.720">
    <property type="entry name" value="NAD(P)-binding Rossmann-like Domain"/>
    <property type="match status" value="1"/>
</dbReference>
<keyword evidence="6" id="KW-0472">Membrane</keyword>
<evidence type="ECO:0000259" key="7">
    <source>
        <dbReference type="Pfam" id="PF01118"/>
    </source>
</evidence>
<evidence type="ECO:0000256" key="3">
    <source>
        <dbReference type="ARBA" id="ARBA00022787"/>
    </source>
</evidence>
<dbReference type="STRING" id="1149755.A0A2J6R9N2"/>
<dbReference type="Pfam" id="PF08732">
    <property type="entry name" value="HIM1"/>
    <property type="match status" value="1"/>
</dbReference>
<keyword evidence="9" id="KW-1185">Reference proteome</keyword>
<dbReference type="OrthoDB" id="430436at2759"/>
<dbReference type="AlphaFoldDB" id="A0A2J6R9N2"/>
<dbReference type="GO" id="GO:0016620">
    <property type="term" value="F:oxidoreductase activity, acting on the aldehyde or oxo group of donors, NAD or NADP as acceptor"/>
    <property type="evidence" value="ECO:0007669"/>
    <property type="project" value="InterPro"/>
</dbReference>
<comment type="subcellular location">
    <subcellularLocation>
        <location evidence="1">Mitochondrion outer membrane</location>
        <topology evidence="1">Peripheral membrane protein</topology>
    </subcellularLocation>
</comment>
<evidence type="ECO:0000256" key="6">
    <source>
        <dbReference type="ARBA" id="ARBA00023136"/>
    </source>
</evidence>
<dbReference type="GO" id="GO:0051287">
    <property type="term" value="F:NAD binding"/>
    <property type="evidence" value="ECO:0007669"/>
    <property type="project" value="InterPro"/>
</dbReference>
<evidence type="ECO:0000256" key="1">
    <source>
        <dbReference type="ARBA" id="ARBA00004450"/>
    </source>
</evidence>
<dbReference type="Pfam" id="PF01118">
    <property type="entry name" value="Semialdhyde_dh"/>
    <property type="match status" value="1"/>
</dbReference>
<organism evidence="8 9">
    <name type="scientific">Hyaloscypha variabilis (strain UAMH 11265 / GT02V1 / F)</name>
    <name type="common">Meliniomyces variabilis</name>
    <dbReference type="NCBI Taxonomy" id="1149755"/>
    <lineage>
        <taxon>Eukaryota</taxon>
        <taxon>Fungi</taxon>
        <taxon>Dikarya</taxon>
        <taxon>Ascomycota</taxon>
        <taxon>Pezizomycotina</taxon>
        <taxon>Leotiomycetes</taxon>
        <taxon>Helotiales</taxon>
        <taxon>Hyaloscyphaceae</taxon>
        <taxon>Hyaloscypha</taxon>
        <taxon>Hyaloscypha variabilis</taxon>
    </lineage>
</organism>
<dbReference type="PANTHER" id="PTHR14097">
    <property type="entry name" value="OXIDOREDUCTASE HTATIP2"/>
    <property type="match status" value="1"/>
</dbReference>
<dbReference type="InterPro" id="IPR036291">
    <property type="entry name" value="NAD(P)-bd_dom_sf"/>
</dbReference>
<keyword evidence="3" id="KW-1000">Mitochondrion outer membrane</keyword>
<name>A0A2J6R9N2_HYAVF</name>
<dbReference type="GO" id="GO:0051170">
    <property type="term" value="P:import into nucleus"/>
    <property type="evidence" value="ECO:0007669"/>
    <property type="project" value="TreeGrafter"/>
</dbReference>
<dbReference type="InterPro" id="IPR000534">
    <property type="entry name" value="Semialdehyde_DH_NAD-bd"/>
</dbReference>
<keyword evidence="5" id="KW-0496">Mitochondrion</keyword>
<keyword evidence="4" id="KW-0809">Transit peptide</keyword>
<dbReference type="FunFam" id="3.40.50.720:FF:000366">
    <property type="entry name" value="Protein FMP52, mitochondrial"/>
    <property type="match status" value="1"/>
</dbReference>
<dbReference type="SUPFAM" id="SSF51735">
    <property type="entry name" value="NAD(P)-binding Rossmann-fold domains"/>
    <property type="match status" value="1"/>
</dbReference>
<dbReference type="Proteomes" id="UP000235786">
    <property type="component" value="Unassembled WGS sequence"/>
</dbReference>
<evidence type="ECO:0000256" key="5">
    <source>
        <dbReference type="ARBA" id="ARBA00023128"/>
    </source>
</evidence>
<dbReference type="GO" id="GO:1901607">
    <property type="term" value="P:alpha-amino acid biosynthetic process"/>
    <property type="evidence" value="ECO:0007669"/>
    <property type="project" value="UniProtKB-ARBA"/>
</dbReference>
<evidence type="ECO:0000256" key="2">
    <source>
        <dbReference type="ARBA" id="ARBA00006617"/>
    </source>
</evidence>
<evidence type="ECO:0000256" key="4">
    <source>
        <dbReference type="ARBA" id="ARBA00022946"/>
    </source>
</evidence>
<gene>
    <name evidence="8" type="ORF">L207DRAFT_546729</name>
</gene>
<dbReference type="EMBL" id="KZ613952">
    <property type="protein sequence ID" value="PMD35228.1"/>
    <property type="molecule type" value="Genomic_DNA"/>
</dbReference>
<proteinExistence type="inferred from homology"/>
<feature type="domain" description="Semialdehyde dehydrogenase NAD-binding" evidence="7">
    <location>
        <begin position="4"/>
        <end position="42"/>
    </location>
</feature>
<reference evidence="8 9" key="1">
    <citation type="submission" date="2016-04" db="EMBL/GenBank/DDBJ databases">
        <title>A degradative enzymes factory behind the ericoid mycorrhizal symbiosis.</title>
        <authorList>
            <consortium name="DOE Joint Genome Institute"/>
            <person name="Martino E."/>
            <person name="Morin E."/>
            <person name="Grelet G."/>
            <person name="Kuo A."/>
            <person name="Kohler A."/>
            <person name="Daghino S."/>
            <person name="Barry K."/>
            <person name="Choi C."/>
            <person name="Cichocki N."/>
            <person name="Clum A."/>
            <person name="Copeland A."/>
            <person name="Hainaut M."/>
            <person name="Haridas S."/>
            <person name="Labutti K."/>
            <person name="Lindquist E."/>
            <person name="Lipzen A."/>
            <person name="Khouja H.-R."/>
            <person name="Murat C."/>
            <person name="Ohm R."/>
            <person name="Olson A."/>
            <person name="Spatafora J."/>
            <person name="Veneault-Fourrey C."/>
            <person name="Henrissat B."/>
            <person name="Grigoriev I."/>
            <person name="Martin F."/>
            <person name="Perotto S."/>
        </authorList>
    </citation>
    <scope>NUCLEOTIDE SEQUENCE [LARGE SCALE GENOMIC DNA]</scope>
    <source>
        <strain evidence="8 9">F</strain>
    </source>
</reference>
<dbReference type="InterPro" id="IPR014843">
    <property type="entry name" value="Him1/Fmp52"/>
</dbReference>
<dbReference type="GO" id="GO:0005741">
    <property type="term" value="C:mitochondrial outer membrane"/>
    <property type="evidence" value="ECO:0007669"/>
    <property type="project" value="UniProtKB-SubCell"/>
</dbReference>
<dbReference type="PANTHER" id="PTHR14097:SF7">
    <property type="entry name" value="OXIDOREDUCTASE HTATIP2"/>
    <property type="match status" value="1"/>
</dbReference>
<evidence type="ECO:0000313" key="9">
    <source>
        <dbReference type="Proteomes" id="UP000235786"/>
    </source>
</evidence>
<sequence length="229" mass="23915">MTSVALVGATGLVGSQLLATLLSHPSISSVHSLSRRQPTGTSPKLQPLVSSETAQWSTQLSSIAPPPSIFFSALGTTRGAAGSFEAQRLIDYDLNLALAQAAKASGVKVYVLVSSGGANPHSVLGYPKMKGELEEAVKALDFEHTVILRPGLLVGDRQESRPAEFVVRKIAGFAGALSNGLKDFWAQDDDVVGRAAVSAGLQALEGKGPKVSVVGQSDIVRLGRTEWKA</sequence>
<accession>A0A2J6R9N2</accession>
<protein>
    <recommendedName>
        <fullName evidence="7">Semialdehyde dehydrogenase NAD-binding domain-containing protein</fullName>
    </recommendedName>
</protein>